<protein>
    <submittedName>
        <fullName evidence="1">Uncharacterized protein</fullName>
    </submittedName>
</protein>
<proteinExistence type="predicted"/>
<comment type="caution">
    <text evidence="1">The sequence shown here is derived from an EMBL/GenBank/DDBJ whole genome shotgun (WGS) entry which is preliminary data.</text>
</comment>
<sequence length="245" mass="26908">MSNSRKASSGDIAEKTKAAFGLLISRLQQTVLPGQKATLPSPPQRDLYHCAMYLHNELSRANVSYYFCGGFACINVGMTARTTSDIDIAVPNGNQGYGALLGILSKPPFIQDVTGTLPRDSYYFFVESSGNFVEVDGIIAGFMAFPTIEQAKIIQAGHLMQLNFLEPAGLLRLKLSSWANQTRRVGPKRLGDISDIVSIRDLLASDGTSMDLRSLAGDTALGLREWVKEFKDLKQWQRLDGKYHG</sequence>
<name>A0AAN6V1T9_9PEZI</name>
<dbReference type="SUPFAM" id="SSF81301">
    <property type="entry name" value="Nucleotidyltransferase"/>
    <property type="match status" value="1"/>
</dbReference>
<evidence type="ECO:0000313" key="1">
    <source>
        <dbReference type="EMBL" id="KAK4143248.1"/>
    </source>
</evidence>
<reference evidence="1" key="1">
    <citation type="journal article" date="2023" name="Mol. Phylogenet. Evol.">
        <title>Genome-scale phylogeny and comparative genomics of the fungal order Sordariales.</title>
        <authorList>
            <person name="Hensen N."/>
            <person name="Bonometti L."/>
            <person name="Westerberg I."/>
            <person name="Brannstrom I.O."/>
            <person name="Guillou S."/>
            <person name="Cros-Aarteil S."/>
            <person name="Calhoun S."/>
            <person name="Haridas S."/>
            <person name="Kuo A."/>
            <person name="Mondo S."/>
            <person name="Pangilinan J."/>
            <person name="Riley R."/>
            <person name="LaButti K."/>
            <person name="Andreopoulos B."/>
            <person name="Lipzen A."/>
            <person name="Chen C."/>
            <person name="Yan M."/>
            <person name="Daum C."/>
            <person name="Ng V."/>
            <person name="Clum A."/>
            <person name="Steindorff A."/>
            <person name="Ohm R.A."/>
            <person name="Martin F."/>
            <person name="Silar P."/>
            <person name="Natvig D.O."/>
            <person name="Lalanne C."/>
            <person name="Gautier V."/>
            <person name="Ament-Velasquez S.L."/>
            <person name="Kruys A."/>
            <person name="Hutchinson M.I."/>
            <person name="Powell A.J."/>
            <person name="Barry K."/>
            <person name="Miller A.N."/>
            <person name="Grigoriev I.V."/>
            <person name="Debuchy R."/>
            <person name="Gladieux P."/>
            <person name="Hiltunen Thoren M."/>
            <person name="Johannesson H."/>
        </authorList>
    </citation>
    <scope>NUCLEOTIDE SEQUENCE</scope>
    <source>
        <strain evidence="1">CBS 141.50</strain>
    </source>
</reference>
<dbReference type="EMBL" id="MU853588">
    <property type="protein sequence ID" value="KAK4143248.1"/>
    <property type="molecule type" value="Genomic_DNA"/>
</dbReference>
<reference evidence="1" key="2">
    <citation type="submission" date="2023-05" db="EMBL/GenBank/DDBJ databases">
        <authorList>
            <consortium name="Lawrence Berkeley National Laboratory"/>
            <person name="Steindorff A."/>
            <person name="Hensen N."/>
            <person name="Bonometti L."/>
            <person name="Westerberg I."/>
            <person name="Brannstrom I.O."/>
            <person name="Guillou S."/>
            <person name="Cros-Aarteil S."/>
            <person name="Calhoun S."/>
            <person name="Haridas S."/>
            <person name="Kuo A."/>
            <person name="Mondo S."/>
            <person name="Pangilinan J."/>
            <person name="Riley R."/>
            <person name="Labutti K."/>
            <person name="Andreopoulos B."/>
            <person name="Lipzen A."/>
            <person name="Chen C."/>
            <person name="Yanf M."/>
            <person name="Daum C."/>
            <person name="Ng V."/>
            <person name="Clum A."/>
            <person name="Ohm R."/>
            <person name="Martin F."/>
            <person name="Silar P."/>
            <person name="Natvig D."/>
            <person name="Lalanne C."/>
            <person name="Gautier V."/>
            <person name="Ament-Velasquez S.L."/>
            <person name="Kruys A."/>
            <person name="Hutchinson M.I."/>
            <person name="Powell A.J."/>
            <person name="Barry K."/>
            <person name="Miller A.N."/>
            <person name="Grigoriev I.V."/>
            <person name="Debuchy R."/>
            <person name="Gladieux P."/>
            <person name="Thoren M.H."/>
            <person name="Johannesson H."/>
        </authorList>
    </citation>
    <scope>NUCLEOTIDE SEQUENCE</scope>
    <source>
        <strain evidence="1">CBS 141.50</strain>
    </source>
</reference>
<dbReference type="RefSeq" id="XP_062636619.1">
    <property type="nucleotide sequence ID" value="XM_062780871.1"/>
</dbReference>
<dbReference type="InterPro" id="IPR043519">
    <property type="entry name" value="NT_sf"/>
</dbReference>
<evidence type="ECO:0000313" key="2">
    <source>
        <dbReference type="Proteomes" id="UP001302676"/>
    </source>
</evidence>
<dbReference type="Proteomes" id="UP001302676">
    <property type="component" value="Unassembled WGS sequence"/>
</dbReference>
<dbReference type="GeneID" id="87817484"/>
<dbReference type="AlphaFoldDB" id="A0AAN6V1T9"/>
<keyword evidence="2" id="KW-1185">Reference proteome</keyword>
<accession>A0AAN6V1T9</accession>
<organism evidence="1 2">
    <name type="scientific">Dichotomopilus funicola</name>
    <dbReference type="NCBI Taxonomy" id="1934379"/>
    <lineage>
        <taxon>Eukaryota</taxon>
        <taxon>Fungi</taxon>
        <taxon>Dikarya</taxon>
        <taxon>Ascomycota</taxon>
        <taxon>Pezizomycotina</taxon>
        <taxon>Sordariomycetes</taxon>
        <taxon>Sordariomycetidae</taxon>
        <taxon>Sordariales</taxon>
        <taxon>Chaetomiaceae</taxon>
        <taxon>Dichotomopilus</taxon>
    </lineage>
</organism>
<gene>
    <name evidence="1" type="ORF">C8A04DRAFT_29063</name>
</gene>